<organism evidence="1 2">
    <name type="scientific">Galeopterus variegatus</name>
    <name type="common">Malayan flying lemur</name>
    <name type="synonym">Cynocephalus variegatus</name>
    <dbReference type="NCBI Taxonomy" id="482537"/>
    <lineage>
        <taxon>Eukaryota</taxon>
        <taxon>Metazoa</taxon>
        <taxon>Chordata</taxon>
        <taxon>Craniata</taxon>
        <taxon>Vertebrata</taxon>
        <taxon>Euteleostomi</taxon>
        <taxon>Mammalia</taxon>
        <taxon>Eutheria</taxon>
        <taxon>Euarchontoglires</taxon>
        <taxon>Dermoptera</taxon>
        <taxon>Cynocephalidae</taxon>
        <taxon>Galeopterus</taxon>
    </lineage>
</organism>
<dbReference type="PANTHER" id="PTHR37343">
    <property type="entry name" value="PROLINE-RICH PROTEIN 32"/>
    <property type="match status" value="1"/>
</dbReference>
<evidence type="ECO:0000313" key="1">
    <source>
        <dbReference type="Proteomes" id="UP000694923"/>
    </source>
</evidence>
<reference evidence="2" key="1">
    <citation type="submission" date="2025-08" db="UniProtKB">
        <authorList>
            <consortium name="RefSeq"/>
        </authorList>
    </citation>
    <scope>IDENTIFICATION</scope>
</reference>
<dbReference type="Proteomes" id="UP000694923">
    <property type="component" value="Unplaced"/>
</dbReference>
<keyword evidence="1" id="KW-1185">Reference proteome</keyword>
<gene>
    <name evidence="2" type="primary">PRR32</name>
</gene>
<dbReference type="InterPro" id="IPR027891">
    <property type="entry name" value="DUF4645"/>
</dbReference>
<sequence length="299" mass="31947">MACIENVFGGHGRSPIVVAVDKNGNRELRQDISLQCPSSMPKDDVESWGHPHVPLRPPFSMLTDLSREQLEHPSEGKESCVPVDSSRALMHPYGPPPAVVEESLATAEVNSSEGLAGWRQKAQNSINVSREVSGGPPALMVGGTRVINGGTEIGGNNARLYVALPRSKGFFPPRGPQVRGPQHIPTLRSGIMMEVPPGNARMVCKGRLAHVSFPLGGTRQPVDNWPTPMPVVSSSTAGLPSCFAAHCFIPPRPPTFNPFLSMPIAFVPPQIFGPPLPSYFAHLCPGGMPAPACSNKDHN</sequence>
<dbReference type="Pfam" id="PF15488">
    <property type="entry name" value="DUF4645"/>
    <property type="match status" value="1"/>
</dbReference>
<dbReference type="GeneID" id="103595026"/>
<proteinExistence type="predicted"/>
<name>A0ABM0R7F7_GALVR</name>
<accession>A0ABM0R7F7</accession>
<evidence type="ECO:0000313" key="2">
    <source>
        <dbReference type="RefSeq" id="XP_008576548.1"/>
    </source>
</evidence>
<protein>
    <submittedName>
        <fullName evidence="2">Proline-rich protein 32</fullName>
    </submittedName>
</protein>
<dbReference type="PANTHER" id="PTHR37343:SF1">
    <property type="entry name" value="PROLINE-RICH PROTEIN 32"/>
    <property type="match status" value="1"/>
</dbReference>
<dbReference type="RefSeq" id="XP_008576548.1">
    <property type="nucleotide sequence ID" value="XM_008578326.1"/>
</dbReference>